<evidence type="ECO:0000313" key="4">
    <source>
        <dbReference type="Proteomes" id="UP000091956"/>
    </source>
</evidence>
<comment type="catalytic activity">
    <reaction evidence="2">
        <text>N(6)-D-ribulosyl-L-lysyl-[protein] + ATP = N(6)-(3-O-phospho-D-ribulosyl)-L-lysyl-[protein] + ADP + H(+)</text>
        <dbReference type="Rhea" id="RHEA:48432"/>
        <dbReference type="Rhea" id="RHEA-COMP:12103"/>
        <dbReference type="Rhea" id="RHEA-COMP:12104"/>
        <dbReference type="ChEBI" id="CHEBI:15378"/>
        <dbReference type="ChEBI" id="CHEBI:30616"/>
        <dbReference type="ChEBI" id="CHEBI:90418"/>
        <dbReference type="ChEBI" id="CHEBI:90420"/>
        <dbReference type="ChEBI" id="CHEBI:456216"/>
        <dbReference type="EC" id="2.7.1.172"/>
    </reaction>
    <physiologicalReaction direction="left-to-right" evidence="2">
        <dbReference type="Rhea" id="RHEA:48433"/>
    </physiologicalReaction>
</comment>
<proteinExistence type="predicted"/>
<dbReference type="GeneID" id="28834193"/>
<dbReference type="Gene3D" id="3.90.1200.10">
    <property type="match status" value="1"/>
</dbReference>
<dbReference type="InterPro" id="IPR016477">
    <property type="entry name" value="Fructo-/Ketosamine-3-kinase"/>
</dbReference>
<protein>
    <recommendedName>
        <fullName evidence="1">protein-ribulosamine 3-kinase</fullName>
        <ecNumber evidence="1">2.7.1.172</ecNumber>
    </recommendedName>
</protein>
<dbReference type="SUPFAM" id="SSF56112">
    <property type="entry name" value="Protein kinase-like (PK-like)"/>
    <property type="match status" value="1"/>
</dbReference>
<dbReference type="RefSeq" id="XP_018134673.1">
    <property type="nucleotide sequence ID" value="XM_018270335.1"/>
</dbReference>
<dbReference type="InterPro" id="IPR011009">
    <property type="entry name" value="Kinase-like_dom_sf"/>
</dbReference>
<name>A0A2P2SVR2_9PEZI</name>
<dbReference type="OrthoDB" id="5772781at2759"/>
<reference evidence="3 4" key="1">
    <citation type="submission" date="2016-03" db="EMBL/GenBank/DDBJ databases">
        <title>Comparative genomics of Pseudogymnoascus destructans, the fungus causing white-nose syndrome of bats.</title>
        <authorList>
            <person name="Palmer J.M."/>
            <person name="Drees K.P."/>
            <person name="Foster J.T."/>
            <person name="Lindner D.L."/>
        </authorList>
    </citation>
    <scope>NUCLEOTIDE SEQUENCE [LARGE SCALE GENOMIC DNA]</scope>
    <source>
        <strain evidence="3 4">UAMH 10579</strain>
    </source>
</reference>
<evidence type="ECO:0000256" key="1">
    <source>
        <dbReference type="ARBA" id="ARBA00011961"/>
    </source>
</evidence>
<reference evidence="4" key="2">
    <citation type="journal article" date="2018" name="Nat. Commun.">
        <title>Extreme sensitivity to ultraviolet light in the fungal pathogen causing white-nose syndrome of bats.</title>
        <authorList>
            <person name="Palmer J.M."/>
            <person name="Drees K.P."/>
            <person name="Foster J.T."/>
            <person name="Lindner D.L."/>
        </authorList>
    </citation>
    <scope>NUCLEOTIDE SEQUENCE [LARGE SCALE GENOMIC DNA]</scope>
    <source>
        <strain evidence="4">UAMH 10579</strain>
    </source>
</reference>
<organism evidence="3 4">
    <name type="scientific">Pseudogymnoascus verrucosus</name>
    <dbReference type="NCBI Taxonomy" id="342668"/>
    <lineage>
        <taxon>Eukaryota</taxon>
        <taxon>Fungi</taxon>
        <taxon>Dikarya</taxon>
        <taxon>Ascomycota</taxon>
        <taxon>Pezizomycotina</taxon>
        <taxon>Leotiomycetes</taxon>
        <taxon>Thelebolales</taxon>
        <taxon>Thelebolaceae</taxon>
        <taxon>Pseudogymnoascus</taxon>
    </lineage>
</organism>
<evidence type="ECO:0000256" key="2">
    <source>
        <dbReference type="ARBA" id="ARBA00048655"/>
    </source>
</evidence>
<dbReference type="EMBL" id="KV460207">
    <property type="protein sequence ID" value="OBU00941.1"/>
    <property type="molecule type" value="Genomic_DNA"/>
</dbReference>
<dbReference type="PANTHER" id="PTHR12149:SF8">
    <property type="entry name" value="PROTEIN-RIBULOSAMINE 3-KINASE"/>
    <property type="match status" value="1"/>
</dbReference>
<sequence>MEDTLTKVIPRLIGILERDGRSIKPCLIHGDLWESNIGTDSTNGNIYIFDAAAYYAHNEMEIGIWRVDHHKMVENEAYRQEYAEQFKKSEPADEWDDRLKLYGVKTKLMYSAGVPNGADVRQKALDDLQDLIEKYGGEHTGLTRS</sequence>
<gene>
    <name evidence="3" type="ORF">VE01_00807</name>
</gene>
<dbReference type="Pfam" id="PF03881">
    <property type="entry name" value="Fructosamin_kin"/>
    <property type="match status" value="1"/>
</dbReference>
<dbReference type="EC" id="2.7.1.172" evidence="1"/>
<dbReference type="Proteomes" id="UP000091956">
    <property type="component" value="Unassembled WGS sequence"/>
</dbReference>
<dbReference type="AlphaFoldDB" id="A0A2P2SVR2"/>
<keyword evidence="4" id="KW-1185">Reference proteome</keyword>
<dbReference type="GO" id="GO:0102193">
    <property type="term" value="F:protein-ribulosamine 3-kinase activity"/>
    <property type="evidence" value="ECO:0007669"/>
    <property type="project" value="UniProtKB-EC"/>
</dbReference>
<dbReference type="PANTHER" id="PTHR12149">
    <property type="entry name" value="FRUCTOSAMINE 3 KINASE-RELATED PROTEIN"/>
    <property type="match status" value="1"/>
</dbReference>
<evidence type="ECO:0000313" key="3">
    <source>
        <dbReference type="EMBL" id="OBU00941.1"/>
    </source>
</evidence>
<accession>A0A2P2SVR2</accession>